<dbReference type="EMBL" id="PFMR01000254">
    <property type="protein sequence ID" value="PIZ15559.1"/>
    <property type="molecule type" value="Genomic_DNA"/>
</dbReference>
<evidence type="ECO:0000313" key="2">
    <source>
        <dbReference type="Proteomes" id="UP000229307"/>
    </source>
</evidence>
<organism evidence="1 2">
    <name type="scientific">Candidatus Desantisbacteria bacterium CG_4_10_14_0_8_um_filter_48_22</name>
    <dbReference type="NCBI Taxonomy" id="1974543"/>
    <lineage>
        <taxon>Bacteria</taxon>
        <taxon>Candidatus Desantisiibacteriota</taxon>
    </lineage>
</organism>
<accession>A0A2M7S7V6</accession>
<comment type="caution">
    <text evidence="1">The sequence shown here is derived from an EMBL/GenBank/DDBJ whole genome shotgun (WGS) entry which is preliminary data.</text>
</comment>
<gene>
    <name evidence="1" type="ORF">COY52_09455</name>
</gene>
<dbReference type="Proteomes" id="UP000229307">
    <property type="component" value="Unassembled WGS sequence"/>
</dbReference>
<dbReference type="AlphaFoldDB" id="A0A2M7S7V6"/>
<reference evidence="2" key="1">
    <citation type="submission" date="2017-09" db="EMBL/GenBank/DDBJ databases">
        <title>Depth-based differentiation of microbial function through sediment-hosted aquifers and enrichment of novel symbionts in the deep terrestrial subsurface.</title>
        <authorList>
            <person name="Probst A.J."/>
            <person name="Ladd B."/>
            <person name="Jarett J.K."/>
            <person name="Geller-Mcgrath D.E."/>
            <person name="Sieber C.M.K."/>
            <person name="Emerson J.B."/>
            <person name="Anantharaman K."/>
            <person name="Thomas B.C."/>
            <person name="Malmstrom R."/>
            <person name="Stieglmeier M."/>
            <person name="Klingl A."/>
            <person name="Woyke T."/>
            <person name="Ryan C.M."/>
            <person name="Banfield J.F."/>
        </authorList>
    </citation>
    <scope>NUCLEOTIDE SEQUENCE [LARGE SCALE GENOMIC DNA]</scope>
</reference>
<proteinExistence type="predicted"/>
<evidence type="ECO:0000313" key="1">
    <source>
        <dbReference type="EMBL" id="PIZ15559.1"/>
    </source>
</evidence>
<name>A0A2M7S7V6_9BACT</name>
<protein>
    <submittedName>
        <fullName evidence="1">Uncharacterized protein</fullName>
    </submittedName>
</protein>
<sequence>MKMKNGGTGFRVPREVVDILGLKADKNEPDNITGIGARDPFNKGVICSIYKFCAYNEIILPVCPGRHHFESIDAFNETRRKKGLKTVGFKKWLRCFIHRKKKHNEYILGARAMEEKPGRFRIETLKKIAAWLRRTYGVKAGVMKPEVEGALLDLLECPLPGYFE</sequence>